<comment type="similarity">
    <text evidence="3">Belongs to the Fre/LuxG FAD/NAD(P) flavoprotein oxidoreductase family.</text>
</comment>
<dbReference type="InterPro" id="IPR017927">
    <property type="entry name" value="FAD-bd_FR_type"/>
</dbReference>
<dbReference type="Gene3D" id="3.40.50.80">
    <property type="entry name" value="Nucleotide-binding domain of ferredoxin-NADP reductase (FNR) module"/>
    <property type="match status" value="1"/>
</dbReference>
<dbReference type="SUPFAM" id="SSF52343">
    <property type="entry name" value="Ferredoxin reductase-like, C-terminal NADP-linked domain"/>
    <property type="match status" value="1"/>
</dbReference>
<dbReference type="EMBL" id="CP047656">
    <property type="protein sequence ID" value="QHJ11502.1"/>
    <property type="molecule type" value="Genomic_DNA"/>
</dbReference>
<evidence type="ECO:0000313" key="5">
    <source>
        <dbReference type="EMBL" id="QHJ11502.1"/>
    </source>
</evidence>
<keyword evidence="2" id="KW-0455">Luminescence</keyword>
<feature type="domain" description="FAD-binding FR-type" evidence="4">
    <location>
        <begin position="1"/>
        <end position="119"/>
    </location>
</feature>
<dbReference type="GO" id="GO:0008218">
    <property type="term" value="P:bioluminescence"/>
    <property type="evidence" value="ECO:0007669"/>
    <property type="project" value="UniProtKB-KW"/>
</dbReference>
<dbReference type="OrthoDB" id="9806195at2"/>
<dbReference type="PANTHER" id="PTHR47354:SF7">
    <property type="entry name" value="NAD(P)H-FLAVIN REDUCTASE"/>
    <property type="match status" value="1"/>
</dbReference>
<name>A0A857JJM0_9ALTE</name>
<dbReference type="NCBIfam" id="NF005963">
    <property type="entry name" value="PRK08051.1"/>
    <property type="match status" value="1"/>
</dbReference>
<gene>
    <name evidence="5" type="ORF">FX988_01736</name>
</gene>
<organism evidence="5 6">
    <name type="scientific">Paraglaciecola mesophila</name>
    <dbReference type="NCBI Taxonomy" id="197222"/>
    <lineage>
        <taxon>Bacteria</taxon>
        <taxon>Pseudomonadati</taxon>
        <taxon>Pseudomonadota</taxon>
        <taxon>Gammaproteobacteria</taxon>
        <taxon>Alteromonadales</taxon>
        <taxon>Alteromonadaceae</taxon>
        <taxon>Paraglaciecola</taxon>
    </lineage>
</organism>
<dbReference type="EC" id="1.5.1.-" evidence="5"/>
<dbReference type="GO" id="GO:0016491">
    <property type="term" value="F:oxidoreductase activity"/>
    <property type="evidence" value="ECO:0007669"/>
    <property type="project" value="UniProtKB-KW"/>
</dbReference>
<dbReference type="RefSeq" id="WP_160179227.1">
    <property type="nucleotide sequence ID" value="NZ_CP047656.1"/>
</dbReference>
<evidence type="ECO:0000256" key="1">
    <source>
        <dbReference type="ARBA" id="ARBA00023002"/>
    </source>
</evidence>
<evidence type="ECO:0000259" key="4">
    <source>
        <dbReference type="PROSITE" id="PS51384"/>
    </source>
</evidence>
<evidence type="ECO:0000313" key="6">
    <source>
        <dbReference type="Proteomes" id="UP000464524"/>
    </source>
</evidence>
<dbReference type="Gene3D" id="2.40.30.10">
    <property type="entry name" value="Translation factors"/>
    <property type="match status" value="1"/>
</dbReference>
<accession>A0A857JJM0</accession>
<dbReference type="InterPro" id="IPR050415">
    <property type="entry name" value="MRET"/>
</dbReference>
<protein>
    <submittedName>
        <fullName evidence="5">NAD(P)H-flavin reductase</fullName>
        <ecNumber evidence="5">1.5.1.-</ecNumber>
    </submittedName>
</protein>
<dbReference type="KEGG" id="pmes:FX988_01736"/>
<dbReference type="InterPro" id="IPR039261">
    <property type="entry name" value="FNR_nucleotide-bd"/>
</dbReference>
<dbReference type="PANTHER" id="PTHR47354">
    <property type="entry name" value="NADH OXIDOREDUCTASE HCR"/>
    <property type="match status" value="1"/>
</dbReference>
<dbReference type="InterPro" id="IPR001433">
    <property type="entry name" value="OxRdtase_FAD/NAD-bd"/>
</dbReference>
<reference evidence="5 6" key="1">
    <citation type="submission" date="2019-12" db="EMBL/GenBank/DDBJ databases">
        <title>Genome sequencing and assembly of endphytes of Porphyra tenera.</title>
        <authorList>
            <person name="Park J.M."/>
            <person name="Shin R."/>
            <person name="Jo S.H."/>
        </authorList>
    </citation>
    <scope>NUCLEOTIDE SEQUENCE [LARGE SCALE GENOMIC DNA]</scope>
    <source>
        <strain evidence="5 6">GPM4</strain>
    </source>
</reference>
<evidence type="ECO:0000256" key="3">
    <source>
        <dbReference type="ARBA" id="ARBA00038177"/>
    </source>
</evidence>
<dbReference type="Proteomes" id="UP000464524">
    <property type="component" value="Chromosome"/>
</dbReference>
<dbReference type="PROSITE" id="PS51384">
    <property type="entry name" value="FAD_FR"/>
    <property type="match status" value="1"/>
</dbReference>
<keyword evidence="1 5" id="KW-0560">Oxidoreductase</keyword>
<dbReference type="PRINTS" id="PR00410">
    <property type="entry name" value="PHEHYDRXLASE"/>
</dbReference>
<evidence type="ECO:0000256" key="2">
    <source>
        <dbReference type="ARBA" id="ARBA00023223"/>
    </source>
</evidence>
<keyword evidence="6" id="KW-1185">Reference proteome</keyword>
<dbReference type="Pfam" id="PF00175">
    <property type="entry name" value="NAD_binding_1"/>
    <property type="match status" value="1"/>
</dbReference>
<proteinExistence type="inferred from homology"/>
<dbReference type="SUPFAM" id="SSF63380">
    <property type="entry name" value="Riboflavin synthase domain-like"/>
    <property type="match status" value="1"/>
</dbReference>
<dbReference type="InterPro" id="IPR017938">
    <property type="entry name" value="Riboflavin_synthase-like_b-brl"/>
</dbReference>
<dbReference type="AlphaFoldDB" id="A0A857JJM0"/>
<dbReference type="CDD" id="cd06189">
    <property type="entry name" value="flavin_oxioreductase"/>
    <property type="match status" value="1"/>
</dbReference>
<sequence length="237" mass="26253">MHHTLCKVDSIVALNPVVSLVTLTPQQPFTHQAGQYLKIVMDEGDQRPFSIATAPREDGTIQLHIGAEPGNSYAGEVLEKMRNEGEITVNGGLGNAYAQLESSMPTILLAGGTGFSYTQAILHKMLEVSESVEGHKDPIFLYWGTRSTADMYAYDELVALDKKHAHFTFVPVVEHPGHQWSGKTGYVHKAVLEDFVSLEPYRVYVAGRFEMAGVAREDFHQQGLILKNLFGDAFEFI</sequence>